<name>A0A4C1UFU3_EUMVA</name>
<reference evidence="2 3" key="1">
    <citation type="journal article" date="2019" name="Commun. Biol.">
        <title>The bagworm genome reveals a unique fibroin gene that provides high tensile strength.</title>
        <authorList>
            <person name="Kono N."/>
            <person name="Nakamura H."/>
            <person name="Ohtoshi R."/>
            <person name="Tomita M."/>
            <person name="Numata K."/>
            <person name="Arakawa K."/>
        </authorList>
    </citation>
    <scope>NUCLEOTIDE SEQUENCE [LARGE SCALE GENOMIC DNA]</scope>
</reference>
<protein>
    <submittedName>
        <fullName evidence="2">Uncharacterized protein</fullName>
    </submittedName>
</protein>
<evidence type="ECO:0000313" key="3">
    <source>
        <dbReference type="Proteomes" id="UP000299102"/>
    </source>
</evidence>
<evidence type="ECO:0000313" key="2">
    <source>
        <dbReference type="EMBL" id="GBP24784.1"/>
    </source>
</evidence>
<dbReference type="EMBL" id="BGZK01000165">
    <property type="protein sequence ID" value="GBP24784.1"/>
    <property type="molecule type" value="Genomic_DNA"/>
</dbReference>
<dbReference type="AlphaFoldDB" id="A0A4C1UFU3"/>
<keyword evidence="3" id="KW-1185">Reference proteome</keyword>
<feature type="region of interest" description="Disordered" evidence="1">
    <location>
        <begin position="59"/>
        <end position="88"/>
    </location>
</feature>
<accession>A0A4C1UFU3</accession>
<sequence length="107" mass="12552">MLALQHFKMASRHRYMRCGRRCVGAYTSYTKRQNSFAFAYHWGSVKAFKGRRGYKFADRIAKRSPGTSTRSSEFDTSDPPQLHTRSSNYLQPNDFWWLDSSGHVMKF</sequence>
<gene>
    <name evidence="2" type="ORF">EVAR_79631_1</name>
</gene>
<comment type="caution">
    <text evidence="2">The sequence shown here is derived from an EMBL/GenBank/DDBJ whole genome shotgun (WGS) entry which is preliminary data.</text>
</comment>
<proteinExistence type="predicted"/>
<evidence type="ECO:0000256" key="1">
    <source>
        <dbReference type="SAM" id="MobiDB-lite"/>
    </source>
</evidence>
<dbReference type="Proteomes" id="UP000299102">
    <property type="component" value="Unassembled WGS sequence"/>
</dbReference>
<organism evidence="2 3">
    <name type="scientific">Eumeta variegata</name>
    <name type="common">Bagworm moth</name>
    <name type="synonym">Eumeta japonica</name>
    <dbReference type="NCBI Taxonomy" id="151549"/>
    <lineage>
        <taxon>Eukaryota</taxon>
        <taxon>Metazoa</taxon>
        <taxon>Ecdysozoa</taxon>
        <taxon>Arthropoda</taxon>
        <taxon>Hexapoda</taxon>
        <taxon>Insecta</taxon>
        <taxon>Pterygota</taxon>
        <taxon>Neoptera</taxon>
        <taxon>Endopterygota</taxon>
        <taxon>Lepidoptera</taxon>
        <taxon>Glossata</taxon>
        <taxon>Ditrysia</taxon>
        <taxon>Tineoidea</taxon>
        <taxon>Psychidae</taxon>
        <taxon>Oiketicinae</taxon>
        <taxon>Eumeta</taxon>
    </lineage>
</organism>